<dbReference type="EMBL" id="BAAAQW010000004">
    <property type="protein sequence ID" value="GAA2199423.1"/>
    <property type="molecule type" value="Genomic_DNA"/>
</dbReference>
<dbReference type="SUPFAM" id="SSF51735">
    <property type="entry name" value="NAD(P)-binding Rossmann-fold domains"/>
    <property type="match status" value="1"/>
</dbReference>
<dbReference type="PANTHER" id="PTHR12126:SF11">
    <property type="entry name" value="NADH DEHYDROGENASE [UBIQUINONE] 1 ALPHA SUBCOMPLEX SUBUNIT 9, MITOCHONDRIAL"/>
    <property type="match status" value="1"/>
</dbReference>
<accession>A0ABN3BR59</accession>
<evidence type="ECO:0000259" key="1">
    <source>
        <dbReference type="Pfam" id="PF13460"/>
    </source>
</evidence>
<protein>
    <submittedName>
        <fullName evidence="2">SDR family oxidoreductase</fullName>
    </submittedName>
</protein>
<dbReference type="InterPro" id="IPR016040">
    <property type="entry name" value="NAD(P)-bd_dom"/>
</dbReference>
<gene>
    <name evidence="2" type="ORF">GCM10009849_15790</name>
</gene>
<reference evidence="2 3" key="1">
    <citation type="journal article" date="2019" name="Int. J. Syst. Evol. Microbiol.">
        <title>The Global Catalogue of Microorganisms (GCM) 10K type strain sequencing project: providing services to taxonomists for standard genome sequencing and annotation.</title>
        <authorList>
            <consortium name="The Broad Institute Genomics Platform"/>
            <consortium name="The Broad Institute Genome Sequencing Center for Infectious Disease"/>
            <person name="Wu L."/>
            <person name="Ma J."/>
        </authorList>
    </citation>
    <scope>NUCLEOTIDE SEQUENCE [LARGE SCALE GENOMIC DNA]</scope>
    <source>
        <strain evidence="2 3">JCM 16034</strain>
    </source>
</reference>
<comment type="caution">
    <text evidence="2">The sequence shown here is derived from an EMBL/GenBank/DDBJ whole genome shotgun (WGS) entry which is preliminary data.</text>
</comment>
<name>A0ABN3BR59_9MICC</name>
<dbReference type="RefSeq" id="WP_344299158.1">
    <property type="nucleotide sequence ID" value="NZ_BAAAQW010000004.1"/>
</dbReference>
<dbReference type="Proteomes" id="UP001500432">
    <property type="component" value="Unassembled WGS sequence"/>
</dbReference>
<dbReference type="PANTHER" id="PTHR12126">
    <property type="entry name" value="NADH-UBIQUINONE OXIDOREDUCTASE 39 KDA SUBUNIT-RELATED"/>
    <property type="match status" value="1"/>
</dbReference>
<keyword evidence="3" id="KW-1185">Reference proteome</keyword>
<dbReference type="Gene3D" id="3.40.50.720">
    <property type="entry name" value="NAD(P)-binding Rossmann-like Domain"/>
    <property type="match status" value="1"/>
</dbReference>
<evidence type="ECO:0000313" key="3">
    <source>
        <dbReference type="Proteomes" id="UP001500432"/>
    </source>
</evidence>
<evidence type="ECO:0000313" key="2">
    <source>
        <dbReference type="EMBL" id="GAA2199423.1"/>
    </source>
</evidence>
<dbReference type="InterPro" id="IPR036291">
    <property type="entry name" value="NAD(P)-bd_dom_sf"/>
</dbReference>
<sequence>MRIAVVGATGVAGAHVIARLRHKGLEPVAVSRSSGVDLVTGEGLPDALDGVDVVIDASSPTSQDPRVSRFDAVVRAARHLAHAAVEAGARRLVVLSIANIEKPEFDAFEYYVAKRDQEDAVQDSGLEVSIVRSAQWFEFAENSSAVVYADDRVTAQDWLVQPIAVGNVAEVLVREALRRTARDATIAGPEAIRLPELVRRLLAQRHDARPVVAVAPPLRAFADGALLAGPDTEILGPDVAGWLASRE</sequence>
<proteinExistence type="predicted"/>
<feature type="domain" description="NAD(P)-binding" evidence="1">
    <location>
        <begin position="7"/>
        <end position="174"/>
    </location>
</feature>
<organism evidence="2 3">
    <name type="scientific">Sinomonas flava</name>
    <dbReference type="NCBI Taxonomy" id="496857"/>
    <lineage>
        <taxon>Bacteria</taxon>
        <taxon>Bacillati</taxon>
        <taxon>Actinomycetota</taxon>
        <taxon>Actinomycetes</taxon>
        <taxon>Micrococcales</taxon>
        <taxon>Micrococcaceae</taxon>
        <taxon>Sinomonas</taxon>
    </lineage>
</organism>
<dbReference type="InterPro" id="IPR051207">
    <property type="entry name" value="ComplexI_NDUFA9_subunit"/>
</dbReference>
<dbReference type="Pfam" id="PF13460">
    <property type="entry name" value="NAD_binding_10"/>
    <property type="match status" value="1"/>
</dbReference>